<evidence type="ECO:0000256" key="1">
    <source>
        <dbReference type="SAM" id="MobiDB-lite"/>
    </source>
</evidence>
<protein>
    <submittedName>
        <fullName evidence="2">Uncharacterized protein</fullName>
    </submittedName>
</protein>
<organism evidence="2 3">
    <name type="scientific">Streptomyces ipomoeae 91-03</name>
    <dbReference type="NCBI Taxonomy" id="698759"/>
    <lineage>
        <taxon>Bacteria</taxon>
        <taxon>Bacillati</taxon>
        <taxon>Actinomycetota</taxon>
        <taxon>Actinomycetes</taxon>
        <taxon>Kitasatosporales</taxon>
        <taxon>Streptomycetaceae</taxon>
        <taxon>Streptomyces</taxon>
    </lineage>
</organism>
<feature type="region of interest" description="Disordered" evidence="1">
    <location>
        <begin position="1"/>
        <end position="59"/>
    </location>
</feature>
<sequence length="100" mass="10643">MWRPDGHALRRPDGDAFQGNQYHATRQGRVGSRASGTSADPCLRGGALPGITSPTNAKPIVPRCPHEGLDLRSLFGVNPGLFDYFGHRITTPPVVGAAQP</sequence>
<dbReference type="Proteomes" id="UP000010411">
    <property type="component" value="Unassembled WGS sequence"/>
</dbReference>
<name>L1KZX8_9ACTN</name>
<dbReference type="AlphaFoldDB" id="L1KZX8"/>
<accession>L1KZX8</accession>
<dbReference type="EMBL" id="AEJC01000250">
    <property type="protein sequence ID" value="EKX66035.1"/>
    <property type="molecule type" value="Genomic_DNA"/>
</dbReference>
<evidence type="ECO:0000313" key="2">
    <source>
        <dbReference type="EMBL" id="EKX66035.1"/>
    </source>
</evidence>
<evidence type="ECO:0000313" key="3">
    <source>
        <dbReference type="Proteomes" id="UP000010411"/>
    </source>
</evidence>
<dbReference type="PATRIC" id="fig|698759.3.peg.3354"/>
<comment type="caution">
    <text evidence="2">The sequence shown here is derived from an EMBL/GenBank/DDBJ whole genome shotgun (WGS) entry which is preliminary data.</text>
</comment>
<keyword evidence="3" id="KW-1185">Reference proteome</keyword>
<gene>
    <name evidence="2" type="ORF">STRIP9103_06872</name>
</gene>
<proteinExistence type="predicted"/>
<feature type="compositionally biased region" description="Basic and acidic residues" evidence="1">
    <location>
        <begin position="1"/>
        <end position="14"/>
    </location>
</feature>
<reference evidence="2 3" key="1">
    <citation type="submission" date="2012-11" db="EMBL/GenBank/DDBJ databases">
        <authorList>
            <person name="Huguet-Tapia J.C."/>
            <person name="Durkin A.S."/>
            <person name="Pettis G.S."/>
            <person name="Badger J.H."/>
        </authorList>
    </citation>
    <scope>NUCLEOTIDE SEQUENCE [LARGE SCALE GENOMIC DNA]</scope>
    <source>
        <strain evidence="2 3">91-03</strain>
    </source>
</reference>